<dbReference type="PATRIC" id="fig|1423807.3.peg.2081"/>
<dbReference type="STRING" id="1423807.FD16_GL002029"/>
<feature type="transmembrane region" description="Helical" evidence="1">
    <location>
        <begin position="495"/>
        <end position="516"/>
    </location>
</feature>
<dbReference type="AlphaFoldDB" id="A0A0R1W5T4"/>
<feature type="transmembrane region" description="Helical" evidence="1">
    <location>
        <begin position="144"/>
        <end position="167"/>
    </location>
</feature>
<reference evidence="2 3" key="1">
    <citation type="journal article" date="2015" name="Genome Announc.">
        <title>Expanding the biotechnology potential of lactobacilli through comparative genomics of 213 strains and associated genera.</title>
        <authorList>
            <person name="Sun Z."/>
            <person name="Harris H.M."/>
            <person name="McCann A."/>
            <person name="Guo C."/>
            <person name="Argimon S."/>
            <person name="Zhang W."/>
            <person name="Yang X."/>
            <person name="Jeffery I.B."/>
            <person name="Cooney J.C."/>
            <person name="Kagawa T.F."/>
            <person name="Liu W."/>
            <person name="Song Y."/>
            <person name="Salvetti E."/>
            <person name="Wrobel A."/>
            <person name="Rasinkangas P."/>
            <person name="Parkhill J."/>
            <person name="Rea M.C."/>
            <person name="O'Sullivan O."/>
            <person name="Ritari J."/>
            <person name="Douillard F.P."/>
            <person name="Paul Ross R."/>
            <person name="Yang R."/>
            <person name="Briner A.E."/>
            <person name="Felis G.E."/>
            <person name="de Vos W.M."/>
            <person name="Barrangou R."/>
            <person name="Klaenhammer T.R."/>
            <person name="Caufield P.W."/>
            <person name="Cui Y."/>
            <person name="Zhang H."/>
            <person name="O'Toole P.W."/>
        </authorList>
    </citation>
    <scope>NUCLEOTIDE SEQUENCE [LARGE SCALE GENOMIC DNA]</scope>
    <source>
        <strain evidence="2 3">DSM 5007</strain>
    </source>
</reference>
<evidence type="ECO:0000256" key="1">
    <source>
        <dbReference type="SAM" id="Phobius"/>
    </source>
</evidence>
<dbReference type="OrthoDB" id="2240371at2"/>
<protein>
    <recommendedName>
        <fullName evidence="4">Glycosyltransferase RgtA/B/C/D-like domain-containing protein</fullName>
    </recommendedName>
</protein>
<dbReference type="eggNOG" id="COG1807">
    <property type="taxonomic scope" value="Bacteria"/>
</dbReference>
<name>A0A0R1W5T4_9LACO</name>
<keyword evidence="1" id="KW-0812">Transmembrane</keyword>
<feature type="transmembrane region" description="Helical" evidence="1">
    <location>
        <begin position="62"/>
        <end position="84"/>
    </location>
</feature>
<dbReference type="EMBL" id="AZGF01000005">
    <property type="protein sequence ID" value="KRM12850.1"/>
    <property type="molecule type" value="Genomic_DNA"/>
</dbReference>
<feature type="transmembrane region" description="Helical" evidence="1">
    <location>
        <begin position="405"/>
        <end position="423"/>
    </location>
</feature>
<feature type="transmembrane region" description="Helical" evidence="1">
    <location>
        <begin position="200"/>
        <end position="216"/>
    </location>
</feature>
<feature type="transmembrane region" description="Helical" evidence="1">
    <location>
        <begin position="246"/>
        <end position="263"/>
    </location>
</feature>
<keyword evidence="1" id="KW-1133">Transmembrane helix</keyword>
<evidence type="ECO:0008006" key="4">
    <source>
        <dbReference type="Google" id="ProtNLM"/>
    </source>
</evidence>
<proteinExistence type="predicted"/>
<feature type="transmembrane region" description="Helical" evidence="1">
    <location>
        <begin position="7"/>
        <end position="24"/>
    </location>
</feature>
<organism evidence="2 3">
    <name type="scientific">Paucilactobacillus suebicus DSM 5007 = KCTC 3549</name>
    <dbReference type="NCBI Taxonomy" id="1423807"/>
    <lineage>
        <taxon>Bacteria</taxon>
        <taxon>Bacillati</taxon>
        <taxon>Bacillota</taxon>
        <taxon>Bacilli</taxon>
        <taxon>Lactobacillales</taxon>
        <taxon>Lactobacillaceae</taxon>
        <taxon>Paucilactobacillus</taxon>
    </lineage>
</organism>
<dbReference type="Proteomes" id="UP000051820">
    <property type="component" value="Unassembled WGS sequence"/>
</dbReference>
<evidence type="ECO:0000313" key="2">
    <source>
        <dbReference type="EMBL" id="KRM12850.1"/>
    </source>
</evidence>
<feature type="transmembrane region" description="Helical" evidence="1">
    <location>
        <begin position="30"/>
        <end position="50"/>
    </location>
</feature>
<sequence>MKKLANIIPIILIIGLFIGMIGNLVVQNNIVQSCVLIAAAIFVWLSRTYLSSFFNSLTSKQMKASILGGLIVILVVQILVLVFLPATVYHDPFRVLYQAELLSHNEFNWSNSTYFWRYPNNVFLSVFLGQWLKITNLFHLTTNISIHILSIIFLDSFIGITLCWTFFKKHRQDITMFLLIFFIISPFAYTYYLQVFYSDLPSLLFILLTFIILSDWTSFSRKLKIAGGIALFAMTILAELIKPNFVLLAIAIVVVMVFMLFTNRSLLMKFLLPFIIILAGFGISHPISNAVNSSVHFQTESKYEMPMTNWIWMSYNPHSNGTYVGKDIAKMNQLPTKQARSKYIKKALPKRIKKLGVRGLLSRWLGKAVTFFDVGKIQKSYTGGFISAPAAYQKIQTQLSVLGSLIMRIGFIMIYGSAIISCLKLIKSRGLVNDPVALLTLTLAVGYFLFHTLIWESESRYGQAVMPLLLMTIASSASESSAIQKPIIGKRTQRLAGTIVAISAIAIGIVSGQPFIKAQSRFVARQGSQLSMQYHAKPFLLQGHDSAIQSVVLNHQASKFTITTQASSGIQAELLDVTTHHRYQFKQTTDRLTLHQQLNPGNYEIRIKNNSNIAAPISIIKTKNYQLAPKPLKINHQSNRNASLIYSAQVKFHNRQLM</sequence>
<feature type="transmembrane region" description="Helical" evidence="1">
    <location>
        <begin position="270"/>
        <end position="287"/>
    </location>
</feature>
<dbReference type="PROSITE" id="PS51257">
    <property type="entry name" value="PROKAR_LIPOPROTEIN"/>
    <property type="match status" value="1"/>
</dbReference>
<keyword evidence="1" id="KW-0472">Membrane</keyword>
<gene>
    <name evidence="2" type="ORF">FD16_GL002029</name>
</gene>
<keyword evidence="3" id="KW-1185">Reference proteome</keyword>
<accession>A0A0R1W5T4</accession>
<dbReference type="RefSeq" id="WP_010621887.1">
    <property type="nucleotide sequence ID" value="NZ_AZGF01000005.1"/>
</dbReference>
<comment type="caution">
    <text evidence="2">The sequence shown here is derived from an EMBL/GenBank/DDBJ whole genome shotgun (WGS) entry which is preliminary data.</text>
</comment>
<feature type="transmembrane region" description="Helical" evidence="1">
    <location>
        <begin position="435"/>
        <end position="455"/>
    </location>
</feature>
<evidence type="ECO:0000313" key="3">
    <source>
        <dbReference type="Proteomes" id="UP000051820"/>
    </source>
</evidence>
<feature type="transmembrane region" description="Helical" evidence="1">
    <location>
        <begin position="174"/>
        <end position="194"/>
    </location>
</feature>